<evidence type="ECO:0000259" key="5">
    <source>
        <dbReference type="PROSITE" id="PS50054"/>
    </source>
</evidence>
<keyword evidence="3" id="KW-0378">Hydrolase</keyword>
<dbReference type="Gene3D" id="3.90.190.10">
    <property type="entry name" value="Protein tyrosine phosphatase superfamily"/>
    <property type="match status" value="1"/>
</dbReference>
<protein>
    <recommendedName>
        <fullName evidence="2">protein-tyrosine-phosphatase</fullName>
        <ecNumber evidence="2">3.1.3.48</ecNumber>
    </recommendedName>
</protein>
<comment type="similarity">
    <text evidence="1">Belongs to the protein-tyrosine phosphatase family. Non-receptor class dual specificity subfamily.</text>
</comment>
<dbReference type="STRING" id="988480.A0A075AQF7"/>
<gene>
    <name evidence="7" type="ORF">O9G_001355</name>
</gene>
<dbReference type="SUPFAM" id="SSF52799">
    <property type="entry name" value="(Phosphotyrosine protein) phosphatases II"/>
    <property type="match status" value="1"/>
</dbReference>
<dbReference type="HOGENOM" id="CLU_1138543_0_0_1"/>
<evidence type="ECO:0000313" key="8">
    <source>
        <dbReference type="Proteomes" id="UP000030755"/>
    </source>
</evidence>
<evidence type="ECO:0000259" key="6">
    <source>
        <dbReference type="PROSITE" id="PS50056"/>
    </source>
</evidence>
<dbReference type="OrthoDB" id="273181at2759"/>
<dbReference type="PROSITE" id="PS00383">
    <property type="entry name" value="TYR_PHOSPHATASE_1"/>
    <property type="match status" value="1"/>
</dbReference>
<evidence type="ECO:0000256" key="2">
    <source>
        <dbReference type="ARBA" id="ARBA00013064"/>
    </source>
</evidence>
<dbReference type="SMART" id="SM00195">
    <property type="entry name" value="DSPc"/>
    <property type="match status" value="1"/>
</dbReference>
<dbReference type="Proteomes" id="UP000030755">
    <property type="component" value="Unassembled WGS sequence"/>
</dbReference>
<proteinExistence type="inferred from homology"/>
<accession>A0A075AQF7</accession>
<dbReference type="PROSITE" id="PS50056">
    <property type="entry name" value="TYR_PHOSPHATASE_2"/>
    <property type="match status" value="1"/>
</dbReference>
<dbReference type="CDD" id="cd14498">
    <property type="entry name" value="DSP"/>
    <property type="match status" value="1"/>
</dbReference>
<dbReference type="InterPro" id="IPR029021">
    <property type="entry name" value="Prot-tyrosine_phosphatase-like"/>
</dbReference>
<dbReference type="InterPro" id="IPR000340">
    <property type="entry name" value="Dual-sp_phosphatase_cat-dom"/>
</dbReference>
<dbReference type="GO" id="GO:0043409">
    <property type="term" value="P:negative regulation of MAPK cascade"/>
    <property type="evidence" value="ECO:0007669"/>
    <property type="project" value="TreeGrafter"/>
</dbReference>
<dbReference type="PANTHER" id="PTHR10159:SF519">
    <property type="entry name" value="DUAL SPECIFICITY PROTEIN PHOSPHATASE MPK3"/>
    <property type="match status" value="1"/>
</dbReference>
<keyword evidence="8" id="KW-1185">Reference proteome</keyword>
<dbReference type="GO" id="GO:0004725">
    <property type="term" value="F:protein tyrosine phosphatase activity"/>
    <property type="evidence" value="ECO:0007669"/>
    <property type="project" value="UniProtKB-EC"/>
</dbReference>
<dbReference type="InterPro" id="IPR016130">
    <property type="entry name" value="Tyr_Pase_AS"/>
</dbReference>
<dbReference type="EMBL" id="KE561154">
    <property type="protein sequence ID" value="EPZ32453.1"/>
    <property type="molecule type" value="Genomic_DNA"/>
</dbReference>
<reference evidence="7 8" key="1">
    <citation type="journal article" date="2013" name="Curr. Biol.">
        <title>Shared signatures of parasitism and phylogenomics unite Cryptomycota and microsporidia.</title>
        <authorList>
            <person name="James T.Y."/>
            <person name="Pelin A."/>
            <person name="Bonen L."/>
            <person name="Ahrendt S."/>
            <person name="Sain D."/>
            <person name="Corradi N."/>
            <person name="Stajich J.E."/>
        </authorList>
    </citation>
    <scope>NUCLEOTIDE SEQUENCE [LARGE SCALE GENOMIC DNA]</scope>
    <source>
        <strain evidence="7 8">CSF55</strain>
    </source>
</reference>
<name>A0A075AQF7_ROZAC</name>
<dbReference type="GO" id="GO:0005737">
    <property type="term" value="C:cytoplasm"/>
    <property type="evidence" value="ECO:0007669"/>
    <property type="project" value="TreeGrafter"/>
</dbReference>
<evidence type="ECO:0000256" key="1">
    <source>
        <dbReference type="ARBA" id="ARBA00008601"/>
    </source>
</evidence>
<dbReference type="PROSITE" id="PS50054">
    <property type="entry name" value="TYR_PHOSPHATASE_DUAL"/>
    <property type="match status" value="1"/>
</dbReference>
<dbReference type="PANTHER" id="PTHR10159">
    <property type="entry name" value="DUAL SPECIFICITY PROTEIN PHOSPHATASE"/>
    <property type="match status" value="1"/>
</dbReference>
<feature type="domain" description="Tyrosine specific protein phosphatases" evidence="6">
    <location>
        <begin position="150"/>
        <end position="204"/>
    </location>
</feature>
<dbReference type="AlphaFoldDB" id="A0A075AQF7"/>
<evidence type="ECO:0000256" key="4">
    <source>
        <dbReference type="ARBA" id="ARBA00022912"/>
    </source>
</evidence>
<organism evidence="7 8">
    <name type="scientific">Rozella allomycis (strain CSF55)</name>
    <dbReference type="NCBI Taxonomy" id="988480"/>
    <lineage>
        <taxon>Eukaryota</taxon>
        <taxon>Fungi</taxon>
        <taxon>Fungi incertae sedis</taxon>
        <taxon>Cryptomycota</taxon>
        <taxon>Cryptomycota incertae sedis</taxon>
        <taxon>Rozella</taxon>
    </lineage>
</organism>
<feature type="domain" description="Tyrosine-protein phosphatase" evidence="5">
    <location>
        <begin position="83"/>
        <end position="226"/>
    </location>
</feature>
<dbReference type="EC" id="3.1.3.48" evidence="2"/>
<dbReference type="InterPro" id="IPR020422">
    <property type="entry name" value="TYR_PHOSPHATASE_DUAL_dom"/>
</dbReference>
<keyword evidence="4" id="KW-0904">Protein phosphatase</keyword>
<sequence>MKKCDFLQEFKKRDNAKSIVLVDHASKCPLDSSKCKGDIYWLDGGLKQFKEKYPYLIVRDISTINHCRGACWKPTTPKPFFSKPIEIIDGLFIGDYQQASNKEVLLTYNIRYILNVAEECENVFKNDQRFVYCHVPLKDTTRQDLKAILLTCFQFIDQALDNDSCVLVHCLAGRSRSAAIVVAYLVFRFKIGYKKACRIMEDKNVTLQINLGFIGQLMDIEKGVEADLSRILQMNVHPRSDCLK</sequence>
<dbReference type="InterPro" id="IPR000387">
    <property type="entry name" value="Tyr_Pase_dom"/>
</dbReference>
<evidence type="ECO:0000313" key="7">
    <source>
        <dbReference type="EMBL" id="EPZ32453.1"/>
    </source>
</evidence>
<dbReference type="Pfam" id="PF00782">
    <property type="entry name" value="DSPc"/>
    <property type="match status" value="1"/>
</dbReference>
<evidence type="ECO:0000256" key="3">
    <source>
        <dbReference type="ARBA" id="ARBA00022801"/>
    </source>
</evidence>